<dbReference type="InterPro" id="IPR011717">
    <property type="entry name" value="TPR-4"/>
</dbReference>
<dbReference type="InterPro" id="IPR052943">
    <property type="entry name" value="TMTC_O-mannosyl-trnsfr"/>
</dbReference>
<dbReference type="PROSITE" id="PS50005">
    <property type="entry name" value="TPR"/>
    <property type="match status" value="2"/>
</dbReference>
<dbReference type="GO" id="GO:0008168">
    <property type="term" value="F:methyltransferase activity"/>
    <property type="evidence" value="ECO:0007669"/>
    <property type="project" value="UniProtKB-KW"/>
</dbReference>
<dbReference type="Pfam" id="PF13424">
    <property type="entry name" value="TPR_12"/>
    <property type="match status" value="1"/>
</dbReference>
<feature type="repeat" description="TPR" evidence="1">
    <location>
        <begin position="41"/>
        <end position="74"/>
    </location>
</feature>
<dbReference type="InterPro" id="IPR041698">
    <property type="entry name" value="Methyltransf_25"/>
</dbReference>
<dbReference type="CDD" id="cd02440">
    <property type="entry name" value="AdoMet_MTases"/>
    <property type="match status" value="1"/>
</dbReference>
<evidence type="ECO:0000256" key="1">
    <source>
        <dbReference type="PROSITE-ProRule" id="PRU00339"/>
    </source>
</evidence>
<keyword evidence="1" id="KW-0802">TPR repeat</keyword>
<dbReference type="Gene3D" id="3.40.50.150">
    <property type="entry name" value="Vaccinia Virus protein VP39"/>
    <property type="match status" value="1"/>
</dbReference>
<comment type="caution">
    <text evidence="3">The sequence shown here is derived from an EMBL/GenBank/DDBJ whole genome shotgun (WGS) entry which is preliminary data.</text>
</comment>
<dbReference type="Pfam" id="PF07721">
    <property type="entry name" value="TPR_4"/>
    <property type="match status" value="2"/>
</dbReference>
<dbReference type="InterPro" id="IPR029063">
    <property type="entry name" value="SAM-dependent_MTases_sf"/>
</dbReference>
<dbReference type="SUPFAM" id="SSF48439">
    <property type="entry name" value="Protein prenylyltransferase"/>
    <property type="match status" value="1"/>
</dbReference>
<name>A0A840REW1_9NEIS</name>
<dbReference type="SUPFAM" id="SSF48452">
    <property type="entry name" value="TPR-like"/>
    <property type="match status" value="1"/>
</dbReference>
<evidence type="ECO:0000313" key="4">
    <source>
        <dbReference type="Proteomes" id="UP000543030"/>
    </source>
</evidence>
<keyword evidence="4" id="KW-1185">Reference proteome</keyword>
<dbReference type="GO" id="GO:0042802">
    <property type="term" value="F:identical protein binding"/>
    <property type="evidence" value="ECO:0007669"/>
    <property type="project" value="InterPro"/>
</dbReference>
<dbReference type="Gene3D" id="1.25.40.10">
    <property type="entry name" value="Tetratricopeptide repeat domain"/>
    <property type="match status" value="1"/>
</dbReference>
<organism evidence="3 4">
    <name type="scientific">Silvimonas terrae</name>
    <dbReference type="NCBI Taxonomy" id="300266"/>
    <lineage>
        <taxon>Bacteria</taxon>
        <taxon>Pseudomonadati</taxon>
        <taxon>Pseudomonadota</taxon>
        <taxon>Betaproteobacteria</taxon>
        <taxon>Neisseriales</taxon>
        <taxon>Chitinibacteraceae</taxon>
        <taxon>Silvimonas</taxon>
    </lineage>
</organism>
<accession>A0A840REW1</accession>
<feature type="domain" description="Methyltransferase" evidence="2">
    <location>
        <begin position="275"/>
        <end position="364"/>
    </location>
</feature>
<sequence length="433" mass="48779">MQAQHPLQARLNLALKAHLAGETADAEAHYRTLLHEAPDWADVHHWLGFLLQQNQRLTEAREHLYTAVSLDPRHSEWHFNLGLTLARLDDPQAAISALQRAVTLAPTQYFYWTNLGSAFETLGEDEHAEPCFIRAQQINPACPDAWFQHAALCLRQQRFDEARTLNCQGLIAAPEQVTSKVMLAQAWHALGHTEAALAVFEQWLAAEPDHPQALHLRAAYLQQMPVRCSPDYVKNTFDGFAHNFDHILGRLRYAGPTWLATWLQTRYRPATSLSVADLGCGTGLAGELLAPYAHRLIGVDLSRAMLDKAAERQVYAELHEADVHDFLAKHEAGFDLLVCLDTLIYVGVLAPFFEEAFTALKPGGHLVFTTETLDPAQEQPWRLNTSGRYSHQYQWVSLQLEQHHLTLVHHSHGAIRNESGIPVMGDFFCVQRL</sequence>
<dbReference type="SMART" id="SM00028">
    <property type="entry name" value="TPR"/>
    <property type="match status" value="6"/>
</dbReference>
<dbReference type="PANTHER" id="PTHR44809">
    <property type="match status" value="1"/>
</dbReference>
<dbReference type="AlphaFoldDB" id="A0A840REW1"/>
<reference evidence="3 4" key="1">
    <citation type="submission" date="2020-08" db="EMBL/GenBank/DDBJ databases">
        <title>Genomic Encyclopedia of Type Strains, Phase IV (KMG-IV): sequencing the most valuable type-strain genomes for metagenomic binning, comparative biology and taxonomic classification.</title>
        <authorList>
            <person name="Goeker M."/>
        </authorList>
    </citation>
    <scope>NUCLEOTIDE SEQUENCE [LARGE SCALE GENOMIC DNA]</scope>
    <source>
        <strain evidence="3 4">DSM 18233</strain>
    </source>
</reference>
<dbReference type="Pfam" id="PF13649">
    <property type="entry name" value="Methyltransf_25"/>
    <property type="match status" value="1"/>
</dbReference>
<dbReference type="Pfam" id="PF13181">
    <property type="entry name" value="TPR_8"/>
    <property type="match status" value="1"/>
</dbReference>
<keyword evidence="3" id="KW-0489">Methyltransferase</keyword>
<evidence type="ECO:0000313" key="3">
    <source>
        <dbReference type="EMBL" id="MBB5190842.1"/>
    </source>
</evidence>
<feature type="repeat" description="TPR" evidence="1">
    <location>
        <begin position="75"/>
        <end position="108"/>
    </location>
</feature>
<protein>
    <submittedName>
        <fullName evidence="3">Putative TPR repeat methyltransferase</fullName>
    </submittedName>
</protein>
<dbReference type="PANTHER" id="PTHR44809:SF1">
    <property type="entry name" value="PROTEIN O-MANNOSYL-TRANSFERASE TMTC1"/>
    <property type="match status" value="1"/>
</dbReference>
<dbReference type="InterPro" id="IPR019734">
    <property type="entry name" value="TPR_rpt"/>
</dbReference>
<dbReference type="SUPFAM" id="SSF53335">
    <property type="entry name" value="S-adenosyl-L-methionine-dependent methyltransferases"/>
    <property type="match status" value="1"/>
</dbReference>
<dbReference type="EMBL" id="JACHHN010000003">
    <property type="protein sequence ID" value="MBB5190842.1"/>
    <property type="molecule type" value="Genomic_DNA"/>
</dbReference>
<gene>
    <name evidence="3" type="ORF">HNQ50_001565</name>
</gene>
<dbReference type="RefSeq" id="WP_184099267.1">
    <property type="nucleotide sequence ID" value="NZ_JACHHN010000003.1"/>
</dbReference>
<keyword evidence="3" id="KW-0808">Transferase</keyword>
<evidence type="ECO:0000259" key="2">
    <source>
        <dbReference type="Pfam" id="PF13649"/>
    </source>
</evidence>
<proteinExistence type="predicted"/>
<dbReference type="InterPro" id="IPR011990">
    <property type="entry name" value="TPR-like_helical_dom_sf"/>
</dbReference>
<dbReference type="GO" id="GO:0032259">
    <property type="term" value="P:methylation"/>
    <property type="evidence" value="ECO:0007669"/>
    <property type="project" value="UniProtKB-KW"/>
</dbReference>
<dbReference type="Proteomes" id="UP000543030">
    <property type="component" value="Unassembled WGS sequence"/>
</dbReference>